<dbReference type="Pfam" id="PF02626">
    <property type="entry name" value="CT_A_B"/>
    <property type="match status" value="1"/>
</dbReference>
<dbReference type="SMART" id="SM00797">
    <property type="entry name" value="AHS2"/>
    <property type="match status" value="1"/>
</dbReference>
<evidence type="ECO:0000256" key="3">
    <source>
        <dbReference type="ARBA" id="ARBA00022840"/>
    </source>
</evidence>
<protein>
    <submittedName>
        <fullName evidence="6">Carboxyltransferase domain-containing protein</fullName>
    </submittedName>
</protein>
<keyword evidence="7" id="KW-1185">Reference proteome</keyword>
<evidence type="ECO:0000259" key="5">
    <source>
        <dbReference type="SMART" id="SM00797"/>
    </source>
</evidence>
<accession>A0ABV5LSV1</accession>
<dbReference type="PANTHER" id="PTHR43309:SF3">
    <property type="entry name" value="5-OXOPROLINASE SUBUNIT C"/>
    <property type="match status" value="1"/>
</dbReference>
<evidence type="ECO:0000256" key="2">
    <source>
        <dbReference type="ARBA" id="ARBA00022801"/>
    </source>
</evidence>
<dbReference type="EMBL" id="JBHMDM010000004">
    <property type="protein sequence ID" value="MFB9377135.1"/>
    <property type="molecule type" value="Genomic_DNA"/>
</dbReference>
<dbReference type="SUPFAM" id="SSF50891">
    <property type="entry name" value="Cyclophilin-like"/>
    <property type="match status" value="2"/>
</dbReference>
<feature type="domain" description="Carboxyltransferase" evidence="5">
    <location>
        <begin position="260"/>
        <end position="538"/>
    </location>
</feature>
<feature type="domain" description="Carboxyltransferase" evidence="4">
    <location>
        <begin position="4"/>
        <end position="204"/>
    </location>
</feature>
<evidence type="ECO:0000256" key="1">
    <source>
        <dbReference type="ARBA" id="ARBA00022741"/>
    </source>
</evidence>
<dbReference type="SMART" id="SM00796">
    <property type="entry name" value="AHS1"/>
    <property type="match status" value="1"/>
</dbReference>
<evidence type="ECO:0000313" key="6">
    <source>
        <dbReference type="EMBL" id="MFB9377135.1"/>
    </source>
</evidence>
<organism evidence="6 7">
    <name type="scientific">Kineococcus gynurae</name>
    <dbReference type="NCBI Taxonomy" id="452979"/>
    <lineage>
        <taxon>Bacteria</taxon>
        <taxon>Bacillati</taxon>
        <taxon>Actinomycetota</taxon>
        <taxon>Actinomycetes</taxon>
        <taxon>Kineosporiales</taxon>
        <taxon>Kineosporiaceae</taxon>
        <taxon>Kineococcus</taxon>
    </lineage>
</organism>
<dbReference type="Gene3D" id="2.40.100.10">
    <property type="entry name" value="Cyclophilin-like"/>
    <property type="match status" value="2"/>
</dbReference>
<dbReference type="InterPro" id="IPR029000">
    <property type="entry name" value="Cyclophilin-like_dom_sf"/>
</dbReference>
<reference evidence="6 7" key="1">
    <citation type="submission" date="2024-09" db="EMBL/GenBank/DDBJ databases">
        <authorList>
            <person name="Sun Q."/>
            <person name="Mori K."/>
        </authorList>
    </citation>
    <scope>NUCLEOTIDE SEQUENCE [LARGE SCALE GENOMIC DNA]</scope>
    <source>
        <strain evidence="6 7">TISTR 1856</strain>
    </source>
</reference>
<keyword evidence="2" id="KW-0378">Hydrolase</keyword>
<dbReference type="InterPro" id="IPR052708">
    <property type="entry name" value="PxpC"/>
</dbReference>
<evidence type="ECO:0000259" key="4">
    <source>
        <dbReference type="SMART" id="SM00796"/>
    </source>
</evidence>
<dbReference type="RefSeq" id="WP_380135060.1">
    <property type="nucleotide sequence ID" value="NZ_JBHLUI010000003.1"/>
</dbReference>
<evidence type="ECO:0000313" key="7">
    <source>
        <dbReference type="Proteomes" id="UP001589748"/>
    </source>
</evidence>
<keyword evidence="1" id="KW-0547">Nucleotide-binding</keyword>
<dbReference type="InterPro" id="IPR003833">
    <property type="entry name" value="CT_C_D"/>
</dbReference>
<dbReference type="Proteomes" id="UP001589748">
    <property type="component" value="Unassembled WGS sequence"/>
</dbReference>
<dbReference type="Pfam" id="PF02682">
    <property type="entry name" value="CT_C_D"/>
    <property type="match status" value="1"/>
</dbReference>
<dbReference type="PANTHER" id="PTHR43309">
    <property type="entry name" value="5-OXOPROLINASE SUBUNIT C"/>
    <property type="match status" value="1"/>
</dbReference>
<proteinExistence type="predicted"/>
<sequence length="538" mass="56140">MTSVRVLPVGDAALLVELPDLGTTLGFAAALRAADLPGVLEIVPAARTVLVRHDPRRVDPGELRRRLGALEPVPVEPVPVEPVPVEPGRDGSVTIEVRYDGADLDEVAEHLGCSPAEVVGRHRAATWRVAFTGFAPGFAYLVGDDPRFDVPRRRAPRARVPAGSVALAGPFSSVYPREGPGGWQVIGRTDAPLWDVDRDPPALLGPGSTVRFVPAERELLSLVGSATPCPQPPPTGFAVEVVDPGLQVLVQDLGRPGHLALGVPAAGVADRAAAIRANRAVGNRGTAAVLELVGGGAVLRFVGAGVLGLAGADAPARLTARDGTRRPVPRERPTAVEDGDELTLGDPVTGWRTVLALRGGFAVAPVLGSRSRDTLSGLGPAPLTAGDRVTVLDPASAPFPVEPEPTGNAPAPGAVTDLDVVLGPRTDRFTPAAREILLAQTWQVTPRSDRVGLRLAGDVALERSRDDELPSEGMVPGAVQVPPDGWPVLFGRDHPVTGGYPVVAVVVDEHLDRLAQLPPGARVRFRRRDPDPPSGGTS</sequence>
<dbReference type="SUPFAM" id="SSF160467">
    <property type="entry name" value="PH0987 N-terminal domain-like"/>
    <property type="match status" value="1"/>
</dbReference>
<name>A0ABV5LSV1_9ACTN</name>
<gene>
    <name evidence="6" type="ORF">ACFFVI_09140</name>
</gene>
<dbReference type="InterPro" id="IPR003778">
    <property type="entry name" value="CT_A_B"/>
</dbReference>
<comment type="caution">
    <text evidence="6">The sequence shown here is derived from an EMBL/GenBank/DDBJ whole genome shotgun (WGS) entry which is preliminary data.</text>
</comment>
<keyword evidence="3" id="KW-0067">ATP-binding</keyword>
<dbReference type="Gene3D" id="3.30.1360.40">
    <property type="match status" value="1"/>
</dbReference>